<organism evidence="1 2">
    <name type="scientific">Caenorhabditis japonica</name>
    <dbReference type="NCBI Taxonomy" id="281687"/>
    <lineage>
        <taxon>Eukaryota</taxon>
        <taxon>Metazoa</taxon>
        <taxon>Ecdysozoa</taxon>
        <taxon>Nematoda</taxon>
        <taxon>Chromadorea</taxon>
        <taxon>Rhabditida</taxon>
        <taxon>Rhabditina</taxon>
        <taxon>Rhabditomorpha</taxon>
        <taxon>Rhabditoidea</taxon>
        <taxon>Rhabditidae</taxon>
        <taxon>Peloderinae</taxon>
        <taxon>Caenorhabditis</taxon>
    </lineage>
</organism>
<sequence>MFSYEKVPAEYVKDIEIVYENCGYNFTCNKRAKPIEAYVLGVSTVKEHYYREFLPLVLAFSKDLKNEKYFCVVADNDNFEKCKVDAYGLAGPKENLTLQHRNTEVIEQLVDKRWTWVEKFFEENNRGGPMIKNISNQTTLIGIGATPAFRDGVSKNFFYNIQAYLTEVCKLTGICNDDDVSTTASTTVTTLTTSNSNQVTGYDQIETVTREPLDDEEKFKPVPNDVKTDRNAWPVMMVNVEDSSNTVYEDEVKELFVSSSFLNGDGDEKKRFVILFALIFYWLWN</sequence>
<reference evidence="2" key="1">
    <citation type="submission" date="2010-08" db="EMBL/GenBank/DDBJ databases">
        <authorList>
            <consortium name="Caenorhabditis japonica Sequencing Consortium"/>
            <person name="Wilson R.K."/>
        </authorList>
    </citation>
    <scope>NUCLEOTIDE SEQUENCE [LARGE SCALE GENOMIC DNA]</scope>
    <source>
        <strain evidence="2">DF5081</strain>
    </source>
</reference>
<reference evidence="1" key="2">
    <citation type="submission" date="2022-06" db="UniProtKB">
        <authorList>
            <consortium name="EnsemblMetazoa"/>
        </authorList>
    </citation>
    <scope>IDENTIFICATION</scope>
    <source>
        <strain evidence="1">DF5081</strain>
    </source>
</reference>
<dbReference type="Proteomes" id="UP000005237">
    <property type="component" value="Unassembled WGS sequence"/>
</dbReference>
<dbReference type="PANTHER" id="PTHR34005:SF2">
    <property type="entry name" value="DUF4817 DOMAIN-CONTAINING PROTEIN-RELATED"/>
    <property type="match status" value="1"/>
</dbReference>
<dbReference type="OMA" id="FNICANA"/>
<dbReference type="EnsemblMetazoa" id="CJA11087.1">
    <property type="protein sequence ID" value="CJA11087.1"/>
    <property type="gene ID" value="WBGene00130291"/>
</dbReference>
<proteinExistence type="predicted"/>
<dbReference type="Pfam" id="PF03761">
    <property type="entry name" value="DUF316"/>
    <property type="match status" value="1"/>
</dbReference>
<evidence type="ECO:0000313" key="1">
    <source>
        <dbReference type="EnsemblMetazoa" id="CJA11087.1"/>
    </source>
</evidence>
<dbReference type="InterPro" id="IPR005514">
    <property type="entry name" value="DUF316"/>
</dbReference>
<dbReference type="AlphaFoldDB" id="A0A8R1HUA4"/>
<protein>
    <submittedName>
        <fullName evidence="1">Uncharacterized protein</fullName>
    </submittedName>
</protein>
<keyword evidence="2" id="KW-1185">Reference proteome</keyword>
<accession>A0A8R1HUA4</accession>
<name>A0A8R1HUA4_CAEJA</name>
<dbReference type="PANTHER" id="PTHR34005">
    <property type="entry name" value="PROTEIN CBG15054-RELATED"/>
    <property type="match status" value="1"/>
</dbReference>
<evidence type="ECO:0000313" key="2">
    <source>
        <dbReference type="Proteomes" id="UP000005237"/>
    </source>
</evidence>